<dbReference type="EMBL" id="JAHHUM010000043">
    <property type="protein sequence ID" value="KAK5623197.1"/>
    <property type="molecule type" value="Genomic_DNA"/>
</dbReference>
<name>A0AAV9SNZ7_9TELE</name>
<accession>A0AAV9SNZ7</accession>
<sequence>MFPPNMDLADGRQESARDRWVQQQMEEALRHLPADMEVLPSPLLLKQMEREAVQRPSPPSSLVARPDPTAKQASFSRHRKGRRGAFPCLSAGEEESPMAAAVTSAVVCLPADVKVAASIPVSSSATAPSPRLAAAPPMPSSLAPVRGSVAMPEELEEHLRFYARHIKSFRRASLIYSSPELTAKSSPHQVFRALLQSSPRQVSRALLLQSSPRQVFRALLQLSRRQGSRALPLCRPSLPQPPPHAAEVIGGPGDASAQVIWGPSDTSAPAHATEGRGDASAPAHTTEGRGDTSAPAQATEGLGNASALAHATEGLGYASASAPGLKAFQGFSERLVLILVPEPCDEGFEDETPPEPVWLKSSGVLGLGQGLRHQNQKLVPPYPVLLAGRVEEVGLWERGCSYSDSGIIGSLLLPPFPQLLEVS</sequence>
<proteinExistence type="predicted"/>
<evidence type="ECO:0000313" key="3">
    <source>
        <dbReference type="Proteomes" id="UP001311232"/>
    </source>
</evidence>
<feature type="region of interest" description="Disordered" evidence="1">
    <location>
        <begin position="231"/>
        <end position="298"/>
    </location>
</feature>
<evidence type="ECO:0000256" key="1">
    <source>
        <dbReference type="SAM" id="MobiDB-lite"/>
    </source>
</evidence>
<reference evidence="2 3" key="1">
    <citation type="submission" date="2021-06" db="EMBL/GenBank/DDBJ databases">
        <authorList>
            <person name="Palmer J.M."/>
        </authorList>
    </citation>
    <scope>NUCLEOTIDE SEQUENCE [LARGE SCALE GENOMIC DNA]</scope>
    <source>
        <strain evidence="2 3">MEX-2019</strain>
        <tissue evidence="2">Muscle</tissue>
    </source>
</reference>
<comment type="caution">
    <text evidence="2">The sequence shown here is derived from an EMBL/GenBank/DDBJ whole genome shotgun (WGS) entry which is preliminary data.</text>
</comment>
<keyword evidence="3" id="KW-1185">Reference proteome</keyword>
<organism evidence="2 3">
    <name type="scientific">Crenichthys baileyi</name>
    <name type="common">White River springfish</name>
    <dbReference type="NCBI Taxonomy" id="28760"/>
    <lineage>
        <taxon>Eukaryota</taxon>
        <taxon>Metazoa</taxon>
        <taxon>Chordata</taxon>
        <taxon>Craniata</taxon>
        <taxon>Vertebrata</taxon>
        <taxon>Euteleostomi</taxon>
        <taxon>Actinopterygii</taxon>
        <taxon>Neopterygii</taxon>
        <taxon>Teleostei</taxon>
        <taxon>Neoteleostei</taxon>
        <taxon>Acanthomorphata</taxon>
        <taxon>Ovalentaria</taxon>
        <taxon>Atherinomorphae</taxon>
        <taxon>Cyprinodontiformes</taxon>
        <taxon>Goodeidae</taxon>
        <taxon>Crenichthys</taxon>
    </lineage>
</organism>
<gene>
    <name evidence="2" type="ORF">CRENBAI_018005</name>
</gene>
<dbReference type="Proteomes" id="UP001311232">
    <property type="component" value="Unassembled WGS sequence"/>
</dbReference>
<evidence type="ECO:0000313" key="2">
    <source>
        <dbReference type="EMBL" id="KAK5623197.1"/>
    </source>
</evidence>
<protein>
    <submittedName>
        <fullName evidence="2">Uncharacterized protein</fullName>
    </submittedName>
</protein>
<feature type="region of interest" description="Disordered" evidence="1">
    <location>
        <begin position="47"/>
        <end position="83"/>
    </location>
</feature>
<dbReference type="AlphaFoldDB" id="A0AAV9SNZ7"/>